<gene>
    <name evidence="12" type="ORF">ES754_03350</name>
</gene>
<dbReference type="GO" id="GO:0006307">
    <property type="term" value="P:DNA alkylation repair"/>
    <property type="evidence" value="ECO:0007669"/>
    <property type="project" value="UniProtKB-UniRule"/>
</dbReference>
<dbReference type="Proteomes" id="UP000321903">
    <property type="component" value="Unassembled WGS sequence"/>
</dbReference>
<evidence type="ECO:0000256" key="7">
    <source>
        <dbReference type="ARBA" id="ARBA00023204"/>
    </source>
</evidence>
<sequence>MIVTKVALSDITNDNPPLSSDAALVLASHTVGGTAKLIWCNWLAADECWQDKIKLKALAKHYKLDEPLDSSGLKFVPLEQLDANDSEQQLLLTAVAQMQEYLQGRRQDFDLPLDVSLGTPFQQQVWQALLDINHGETISYKTLAECVNNPKGYRAVANANGKNPLSIIIPCHRVIASDGKLGGYTGGLDKKEHLLALECIKVNP</sequence>
<dbReference type="SUPFAM" id="SSF53155">
    <property type="entry name" value="Methylated DNA-protein cysteine methyltransferase domain"/>
    <property type="match status" value="1"/>
</dbReference>
<feature type="domain" description="Methylguanine DNA methyltransferase ribonuclease-like" evidence="11">
    <location>
        <begin position="79"/>
        <end position="114"/>
    </location>
</feature>
<dbReference type="RefSeq" id="WP_147222042.1">
    <property type="nucleotide sequence ID" value="NZ_CAJGYY010000001.1"/>
</dbReference>
<dbReference type="Pfam" id="PF01035">
    <property type="entry name" value="DNA_binding_1"/>
    <property type="match status" value="1"/>
</dbReference>
<dbReference type="InterPro" id="IPR014048">
    <property type="entry name" value="MethylDNA_cys_MeTrfase_DNA-bd"/>
</dbReference>
<keyword evidence="4 9" id="KW-0489">Methyltransferase</keyword>
<name>A0A5C7AAX3_9GAMM</name>
<dbReference type="EC" id="2.1.1.63" evidence="9"/>
<keyword evidence="5 9" id="KW-0808">Transferase</keyword>
<evidence type="ECO:0000256" key="3">
    <source>
        <dbReference type="ARBA" id="ARBA00022490"/>
    </source>
</evidence>
<dbReference type="Gene3D" id="3.30.160.70">
    <property type="entry name" value="Methylated DNA-protein cysteine methyltransferase domain"/>
    <property type="match status" value="1"/>
</dbReference>
<keyword evidence="3 9" id="KW-0963">Cytoplasm</keyword>
<keyword evidence="6 9" id="KW-0227">DNA damage</keyword>
<dbReference type="GO" id="GO:0005737">
    <property type="term" value="C:cytoplasm"/>
    <property type="evidence" value="ECO:0007669"/>
    <property type="project" value="UniProtKB-SubCell"/>
</dbReference>
<protein>
    <recommendedName>
        <fullName evidence="9">Methylated-DNA--protein-cysteine methyltransferase</fullName>
        <ecNumber evidence="9">2.1.1.63</ecNumber>
    </recommendedName>
    <alternativeName>
        <fullName evidence="9">6-O-methylguanine-DNA methyltransferase</fullName>
        <shortName evidence="9">MGMT</shortName>
    </alternativeName>
    <alternativeName>
        <fullName evidence="9">O-6-methylguanine-DNA-alkyltransferase</fullName>
    </alternativeName>
</protein>
<dbReference type="FunFam" id="1.10.10.10:FF:000214">
    <property type="entry name" value="Methylated-DNA--protein-cysteine methyltransferase"/>
    <property type="match status" value="1"/>
</dbReference>
<evidence type="ECO:0000256" key="6">
    <source>
        <dbReference type="ARBA" id="ARBA00022763"/>
    </source>
</evidence>
<feature type="domain" description="Methylated-DNA-[protein]-cysteine S-methyltransferase DNA binding" evidence="10">
    <location>
        <begin position="120"/>
        <end position="198"/>
    </location>
</feature>
<dbReference type="InterPro" id="IPR008332">
    <property type="entry name" value="MethylG_MeTrfase_N"/>
</dbReference>
<keyword evidence="13" id="KW-1185">Reference proteome</keyword>
<dbReference type="InterPro" id="IPR023546">
    <property type="entry name" value="MGMT"/>
</dbReference>
<dbReference type="PROSITE" id="PS00374">
    <property type="entry name" value="MGMT"/>
    <property type="match status" value="1"/>
</dbReference>
<comment type="caution">
    <text evidence="12">The sequence shown here is derived from an EMBL/GenBank/DDBJ whole genome shotgun (WGS) entry which is preliminary data.</text>
</comment>
<evidence type="ECO:0000259" key="10">
    <source>
        <dbReference type="Pfam" id="PF01035"/>
    </source>
</evidence>
<evidence type="ECO:0000259" key="11">
    <source>
        <dbReference type="Pfam" id="PF02870"/>
    </source>
</evidence>
<dbReference type="InterPro" id="IPR036217">
    <property type="entry name" value="MethylDNA_cys_MeTrfase_DNAb"/>
</dbReference>
<evidence type="ECO:0000313" key="12">
    <source>
        <dbReference type="EMBL" id="TXD98003.1"/>
    </source>
</evidence>
<reference evidence="12 13" key="1">
    <citation type="submission" date="2019-08" db="EMBL/GenBank/DDBJ databases">
        <title>Genome sequence of Psychrobacter frigidicola ACAM304 (type strain).</title>
        <authorList>
            <person name="Bowman J.P."/>
        </authorList>
    </citation>
    <scope>NUCLEOTIDE SEQUENCE [LARGE SCALE GENOMIC DNA]</scope>
    <source>
        <strain evidence="12 13">ACAM 304</strain>
    </source>
</reference>
<comment type="function">
    <text evidence="9">Involved in the cellular defense against the biological effects of O6-methylguanine (O6-MeG) and O4-methylthymine (O4-MeT) in DNA. Repairs the methylated nucleobase in DNA by stoichiometrically transferring the methyl group to a cysteine residue in the enzyme. This is a suicide reaction: the enzyme is irreversibly inactivated.</text>
</comment>
<evidence type="ECO:0000256" key="4">
    <source>
        <dbReference type="ARBA" id="ARBA00022603"/>
    </source>
</evidence>
<comment type="miscellaneous">
    <text evidence="9">This enzyme catalyzes only one turnover and therefore is not strictly catalytic. According to one definition, an enzyme is a biocatalyst that acts repeatedly and over many reaction cycles.</text>
</comment>
<keyword evidence="7 9" id="KW-0234">DNA repair</keyword>
<dbReference type="InterPro" id="IPR036631">
    <property type="entry name" value="MGMT_N_sf"/>
</dbReference>
<evidence type="ECO:0000256" key="5">
    <source>
        <dbReference type="ARBA" id="ARBA00022679"/>
    </source>
</evidence>
<proteinExistence type="inferred from homology"/>
<evidence type="ECO:0000256" key="9">
    <source>
        <dbReference type="HAMAP-Rule" id="MF_00772"/>
    </source>
</evidence>
<dbReference type="Gene3D" id="1.10.10.10">
    <property type="entry name" value="Winged helix-like DNA-binding domain superfamily/Winged helix DNA-binding domain"/>
    <property type="match status" value="1"/>
</dbReference>
<dbReference type="OrthoDB" id="9802228at2"/>
<dbReference type="GO" id="GO:0003908">
    <property type="term" value="F:methylated-DNA-[protein]-cysteine S-methyltransferase activity"/>
    <property type="evidence" value="ECO:0007669"/>
    <property type="project" value="UniProtKB-UniRule"/>
</dbReference>
<dbReference type="NCBIfam" id="TIGR00589">
    <property type="entry name" value="ogt"/>
    <property type="match status" value="1"/>
</dbReference>
<dbReference type="CDD" id="cd06445">
    <property type="entry name" value="ATase"/>
    <property type="match status" value="1"/>
</dbReference>
<evidence type="ECO:0000256" key="8">
    <source>
        <dbReference type="ARBA" id="ARBA00049348"/>
    </source>
</evidence>
<evidence type="ECO:0000256" key="1">
    <source>
        <dbReference type="ARBA" id="ARBA00001286"/>
    </source>
</evidence>
<dbReference type="InterPro" id="IPR001497">
    <property type="entry name" value="MethylDNA_cys_MeTrfase_AS"/>
</dbReference>
<evidence type="ECO:0000256" key="2">
    <source>
        <dbReference type="ARBA" id="ARBA00008711"/>
    </source>
</evidence>
<comment type="catalytic activity">
    <reaction evidence="1 9">
        <text>a 4-O-methyl-thymidine in DNA + L-cysteinyl-[protein] = a thymidine in DNA + S-methyl-L-cysteinyl-[protein]</text>
        <dbReference type="Rhea" id="RHEA:53428"/>
        <dbReference type="Rhea" id="RHEA-COMP:10131"/>
        <dbReference type="Rhea" id="RHEA-COMP:10132"/>
        <dbReference type="Rhea" id="RHEA-COMP:13555"/>
        <dbReference type="Rhea" id="RHEA-COMP:13556"/>
        <dbReference type="ChEBI" id="CHEBI:29950"/>
        <dbReference type="ChEBI" id="CHEBI:82612"/>
        <dbReference type="ChEBI" id="CHEBI:137386"/>
        <dbReference type="ChEBI" id="CHEBI:137387"/>
        <dbReference type="EC" id="2.1.1.63"/>
    </reaction>
</comment>
<accession>A0A5C7AAX3</accession>
<dbReference type="HAMAP" id="MF_00772">
    <property type="entry name" value="OGT"/>
    <property type="match status" value="1"/>
</dbReference>
<dbReference type="GO" id="GO:0032259">
    <property type="term" value="P:methylation"/>
    <property type="evidence" value="ECO:0007669"/>
    <property type="project" value="UniProtKB-KW"/>
</dbReference>
<organism evidence="12 13">
    <name type="scientific">Psychrobacter frigidicola</name>
    <dbReference type="NCBI Taxonomy" id="45611"/>
    <lineage>
        <taxon>Bacteria</taxon>
        <taxon>Pseudomonadati</taxon>
        <taxon>Pseudomonadota</taxon>
        <taxon>Gammaproteobacteria</taxon>
        <taxon>Moraxellales</taxon>
        <taxon>Moraxellaceae</taxon>
        <taxon>Psychrobacter</taxon>
    </lineage>
</organism>
<dbReference type="SUPFAM" id="SSF46767">
    <property type="entry name" value="Methylated DNA-protein cysteine methyltransferase, C-terminal domain"/>
    <property type="match status" value="1"/>
</dbReference>
<comment type="subcellular location">
    <subcellularLocation>
        <location evidence="9">Cytoplasm</location>
    </subcellularLocation>
</comment>
<dbReference type="PANTHER" id="PTHR10815:SF5">
    <property type="entry name" value="METHYLATED-DNA--PROTEIN-CYSTEINE METHYLTRANSFERASE"/>
    <property type="match status" value="1"/>
</dbReference>
<comment type="similarity">
    <text evidence="2 9">Belongs to the MGMT family.</text>
</comment>
<dbReference type="PANTHER" id="PTHR10815">
    <property type="entry name" value="METHYLATED-DNA--PROTEIN-CYSTEINE METHYLTRANSFERASE"/>
    <property type="match status" value="1"/>
</dbReference>
<dbReference type="AlphaFoldDB" id="A0A5C7AAX3"/>
<dbReference type="Pfam" id="PF02870">
    <property type="entry name" value="Methyltransf_1N"/>
    <property type="match status" value="1"/>
</dbReference>
<dbReference type="EMBL" id="VORZ01000001">
    <property type="protein sequence ID" value="TXD98003.1"/>
    <property type="molecule type" value="Genomic_DNA"/>
</dbReference>
<dbReference type="InterPro" id="IPR036388">
    <property type="entry name" value="WH-like_DNA-bd_sf"/>
</dbReference>
<feature type="active site" description="Nucleophile; methyl group acceptor" evidence="9">
    <location>
        <position position="171"/>
    </location>
</feature>
<comment type="catalytic activity">
    <reaction evidence="8 9">
        <text>a 6-O-methyl-2'-deoxyguanosine in DNA + L-cysteinyl-[protein] = S-methyl-L-cysteinyl-[protein] + a 2'-deoxyguanosine in DNA</text>
        <dbReference type="Rhea" id="RHEA:24000"/>
        <dbReference type="Rhea" id="RHEA-COMP:10131"/>
        <dbReference type="Rhea" id="RHEA-COMP:10132"/>
        <dbReference type="Rhea" id="RHEA-COMP:11367"/>
        <dbReference type="Rhea" id="RHEA-COMP:11368"/>
        <dbReference type="ChEBI" id="CHEBI:29950"/>
        <dbReference type="ChEBI" id="CHEBI:82612"/>
        <dbReference type="ChEBI" id="CHEBI:85445"/>
        <dbReference type="ChEBI" id="CHEBI:85448"/>
        <dbReference type="EC" id="2.1.1.63"/>
    </reaction>
</comment>
<evidence type="ECO:0000313" key="13">
    <source>
        <dbReference type="Proteomes" id="UP000321903"/>
    </source>
</evidence>